<dbReference type="GO" id="GO:0005886">
    <property type="term" value="C:plasma membrane"/>
    <property type="evidence" value="ECO:0007669"/>
    <property type="project" value="InterPro"/>
</dbReference>
<dbReference type="Proteomes" id="UP000229498">
    <property type="component" value="Unassembled WGS sequence"/>
</dbReference>
<dbReference type="AlphaFoldDB" id="A0A2M9FWH7"/>
<evidence type="ECO:0000256" key="3">
    <source>
        <dbReference type="ARBA" id="ARBA00022989"/>
    </source>
</evidence>
<dbReference type="InterPro" id="IPR010445">
    <property type="entry name" value="LapA_dom"/>
</dbReference>
<dbReference type="Pfam" id="PF06305">
    <property type="entry name" value="LapA_dom"/>
    <property type="match status" value="1"/>
</dbReference>
<keyword evidence="9" id="KW-1185">Reference proteome</keyword>
<sequence length="111" mass="12501">MERIVLKFLKILLFLAILVIGVSIGLSNRQAVELRLEPVPYAIDLPLFVVIFAAMFAGLLIGALAMWLRDGRVRRRARQAEHRAQDLEREVRQSGDGERADRPALQKPKAA</sequence>
<evidence type="ECO:0000256" key="4">
    <source>
        <dbReference type="ARBA" id="ARBA00023136"/>
    </source>
</evidence>
<proteinExistence type="predicted"/>
<protein>
    <submittedName>
        <fullName evidence="8">DUF1049 domain-containing protein</fullName>
    </submittedName>
</protein>
<feature type="domain" description="Lipopolysaccharide assembly protein A" evidence="7">
    <location>
        <begin position="28"/>
        <end position="91"/>
    </location>
</feature>
<dbReference type="EMBL" id="PHIG01000054">
    <property type="protein sequence ID" value="PJK27812.1"/>
    <property type="molecule type" value="Genomic_DNA"/>
</dbReference>
<evidence type="ECO:0000313" key="9">
    <source>
        <dbReference type="Proteomes" id="UP000229498"/>
    </source>
</evidence>
<feature type="compositionally biased region" description="Basic and acidic residues" evidence="5">
    <location>
        <begin position="79"/>
        <end position="104"/>
    </location>
</feature>
<name>A0A2M9FWH7_9PROT</name>
<evidence type="ECO:0000259" key="7">
    <source>
        <dbReference type="Pfam" id="PF06305"/>
    </source>
</evidence>
<comment type="caution">
    <text evidence="8">The sequence shown here is derived from an EMBL/GenBank/DDBJ whole genome shotgun (WGS) entry which is preliminary data.</text>
</comment>
<evidence type="ECO:0000256" key="6">
    <source>
        <dbReference type="SAM" id="Phobius"/>
    </source>
</evidence>
<keyword evidence="3 6" id="KW-1133">Transmembrane helix</keyword>
<gene>
    <name evidence="8" type="ORF">CVT23_20240</name>
</gene>
<feature type="transmembrane region" description="Helical" evidence="6">
    <location>
        <begin position="45"/>
        <end position="68"/>
    </location>
</feature>
<evidence type="ECO:0000256" key="5">
    <source>
        <dbReference type="SAM" id="MobiDB-lite"/>
    </source>
</evidence>
<accession>A0A2M9FWH7</accession>
<evidence type="ECO:0000256" key="2">
    <source>
        <dbReference type="ARBA" id="ARBA00022692"/>
    </source>
</evidence>
<dbReference type="OrthoDB" id="7689797at2"/>
<reference evidence="8 9" key="1">
    <citation type="submission" date="2017-11" db="EMBL/GenBank/DDBJ databases">
        <title>Draft genome sequence of Rhizobiales bacterium SY3-13.</title>
        <authorList>
            <person name="Sun C."/>
        </authorList>
    </citation>
    <scope>NUCLEOTIDE SEQUENCE [LARGE SCALE GENOMIC DNA]</scope>
    <source>
        <strain evidence="8 9">SY3-13</strain>
    </source>
</reference>
<keyword evidence="1" id="KW-1003">Cell membrane</keyword>
<evidence type="ECO:0000313" key="8">
    <source>
        <dbReference type="EMBL" id="PJK27812.1"/>
    </source>
</evidence>
<feature type="region of interest" description="Disordered" evidence="5">
    <location>
        <begin position="79"/>
        <end position="111"/>
    </location>
</feature>
<keyword evidence="4 6" id="KW-0472">Membrane</keyword>
<evidence type="ECO:0000256" key="1">
    <source>
        <dbReference type="ARBA" id="ARBA00022475"/>
    </source>
</evidence>
<organism evidence="8 9">
    <name type="scientific">Minwuia thermotolerans</name>
    <dbReference type="NCBI Taxonomy" id="2056226"/>
    <lineage>
        <taxon>Bacteria</taxon>
        <taxon>Pseudomonadati</taxon>
        <taxon>Pseudomonadota</taxon>
        <taxon>Alphaproteobacteria</taxon>
        <taxon>Minwuiales</taxon>
        <taxon>Minwuiaceae</taxon>
        <taxon>Minwuia</taxon>
    </lineage>
</organism>
<keyword evidence="2 6" id="KW-0812">Transmembrane</keyword>